<dbReference type="EMBL" id="MT898068">
    <property type="protein sequence ID" value="QOS17068.1"/>
    <property type="molecule type" value="Genomic_DNA"/>
</dbReference>
<evidence type="ECO:0000313" key="25">
    <source>
        <dbReference type="EMBL" id="QOS29863.1"/>
    </source>
</evidence>
<accession>A0A7M1VU86</accession>
<evidence type="ECO:0000256" key="1">
    <source>
        <dbReference type="ARBA" id="ARBA00022679"/>
    </source>
</evidence>
<feature type="domain" description="Glycosyl transferase family 1" evidence="2">
    <location>
        <begin position="175"/>
        <end position="321"/>
    </location>
</feature>
<evidence type="ECO:0000313" key="8">
    <source>
        <dbReference type="EMBL" id="QOS17387.1"/>
    </source>
</evidence>
<evidence type="ECO:0000313" key="17">
    <source>
        <dbReference type="EMBL" id="QOS23253.1"/>
    </source>
</evidence>
<dbReference type="EMBL" id="MT898317">
    <property type="protein sequence ID" value="QOS26246.1"/>
    <property type="molecule type" value="Genomic_DNA"/>
</dbReference>
<evidence type="ECO:0000313" key="6">
    <source>
        <dbReference type="EMBL" id="QOS17068.1"/>
    </source>
</evidence>
<evidence type="ECO:0000313" key="18">
    <source>
        <dbReference type="EMBL" id="QOS24099.1"/>
    </source>
</evidence>
<organism evidence="10">
    <name type="scientific">Vibrio parahaemolyticus</name>
    <dbReference type="NCBI Taxonomy" id="670"/>
    <lineage>
        <taxon>Bacteria</taxon>
        <taxon>Pseudomonadati</taxon>
        <taxon>Pseudomonadota</taxon>
        <taxon>Gammaproteobacteria</taxon>
        <taxon>Vibrionales</taxon>
        <taxon>Vibrionaceae</taxon>
        <taxon>Vibrio</taxon>
    </lineage>
</organism>
<evidence type="ECO:0000313" key="23">
    <source>
        <dbReference type="EMBL" id="QOS27954.1"/>
    </source>
</evidence>
<keyword evidence="1" id="KW-0808">Transferase</keyword>
<dbReference type="EMBL" id="MT898362">
    <property type="protein sequence ID" value="QOS27954.1"/>
    <property type="molecule type" value="Genomic_DNA"/>
</dbReference>
<evidence type="ECO:0000313" key="26">
    <source>
        <dbReference type="EMBL" id="QOS30072.1"/>
    </source>
</evidence>
<dbReference type="EMBL" id="MT898412">
    <property type="protein sequence ID" value="QOS29863.1"/>
    <property type="molecule type" value="Genomic_DNA"/>
</dbReference>
<dbReference type="AlphaFoldDB" id="A0A7M1VU86"/>
<evidence type="ECO:0000313" key="4">
    <source>
        <dbReference type="EMBL" id="QOS16161.1"/>
    </source>
</evidence>
<dbReference type="EMBL" id="MT898019">
    <property type="protein sequence ID" value="QOS15253.1"/>
    <property type="molecule type" value="Genomic_DNA"/>
</dbReference>
<evidence type="ECO:0000313" key="9">
    <source>
        <dbReference type="EMBL" id="QOS17724.1"/>
    </source>
</evidence>
<evidence type="ECO:0000313" key="19">
    <source>
        <dbReference type="EMBL" id="QOS26217.1"/>
    </source>
</evidence>
<evidence type="ECO:0000313" key="20">
    <source>
        <dbReference type="EMBL" id="QOS26246.1"/>
    </source>
</evidence>
<dbReference type="EMBL" id="MT898411">
    <property type="protein sequence ID" value="QOS29834.1"/>
    <property type="molecule type" value="Genomic_DNA"/>
</dbReference>
<evidence type="ECO:0000313" key="12">
    <source>
        <dbReference type="EMBL" id="QOS20194.1"/>
    </source>
</evidence>
<evidence type="ECO:0000313" key="24">
    <source>
        <dbReference type="EMBL" id="QOS29834.1"/>
    </source>
</evidence>
<dbReference type="EMBL" id="MT898146">
    <property type="protein sequence ID" value="QOS19941.1"/>
    <property type="molecule type" value="Genomic_DNA"/>
</dbReference>
<dbReference type="EMBL" id="MT898354">
    <property type="protein sequence ID" value="QOS27646.1"/>
    <property type="molecule type" value="Genomic_DNA"/>
</dbReference>
<evidence type="ECO:0000313" key="15">
    <source>
        <dbReference type="EMBL" id="QOS22369.1"/>
    </source>
</evidence>
<dbReference type="Pfam" id="PF00534">
    <property type="entry name" value="Glycos_transf_1"/>
    <property type="match status" value="1"/>
</dbReference>
<evidence type="ECO:0000313" key="22">
    <source>
        <dbReference type="EMBL" id="QOS27646.1"/>
    </source>
</evidence>
<dbReference type="PANTHER" id="PTHR46401">
    <property type="entry name" value="GLYCOSYLTRANSFERASE WBBK-RELATED"/>
    <property type="match status" value="1"/>
</dbReference>
<evidence type="ECO:0000313" key="7">
    <source>
        <dbReference type="EMBL" id="QOS17134.1"/>
    </source>
</evidence>
<dbReference type="EMBL" id="MT898043">
    <property type="protein sequence ID" value="QOS16161.1"/>
    <property type="molecule type" value="Genomic_DNA"/>
</dbReference>
<dbReference type="EMBL" id="MT898236">
    <property type="protein sequence ID" value="QOS23253.1"/>
    <property type="molecule type" value="Genomic_DNA"/>
</dbReference>
<dbReference type="EMBL" id="MT898063">
    <property type="protein sequence ID" value="QOS16902.1"/>
    <property type="molecule type" value="Genomic_DNA"/>
</dbReference>
<dbReference type="EMBL" id="MT898175">
    <property type="protein sequence ID" value="QOS20995.1"/>
    <property type="molecule type" value="Genomic_DNA"/>
</dbReference>
<dbReference type="InterPro" id="IPR001296">
    <property type="entry name" value="Glyco_trans_1"/>
</dbReference>
<dbReference type="EMBL" id="MT898328">
    <property type="protein sequence ID" value="QOS26652.1"/>
    <property type="molecule type" value="Genomic_DNA"/>
</dbReference>
<dbReference type="EMBL" id="MT898418">
    <property type="protein sequence ID" value="QOS30072.1"/>
    <property type="molecule type" value="Genomic_DNA"/>
</dbReference>
<dbReference type="RefSeq" id="WP_029837158.1">
    <property type="nucleotide sequence ID" value="NZ_CANUIK010000002.1"/>
</dbReference>
<evidence type="ECO:0000313" key="14">
    <source>
        <dbReference type="EMBL" id="QOS21597.1"/>
    </source>
</evidence>
<reference evidence="10" key="1">
    <citation type="submission" date="2020-08" db="EMBL/GenBank/DDBJ databases">
        <title>Genetic structure, function and evolution of capsule biosynthesis loci in Vibrio parahaemolyticus.</title>
        <authorList>
            <person name="Li L."/>
            <person name="Bian S."/>
        </authorList>
    </citation>
    <scope>NUCLEOTIDE SEQUENCE</scope>
    <source>
        <strain evidence="10">VP233</strain>
        <strain evidence="21">VP276</strain>
        <strain evidence="23">VP278</strain>
        <strain evidence="25">VP280</strain>
        <strain evidence="18">VP281</strain>
        <strain evidence="8">VP282</strain>
        <strain evidence="19">VP289</strain>
        <strain evidence="3">VP29</strain>
        <strain evidence="16">VP290</strain>
        <strain evidence="4">VP291</strain>
        <strain evidence="14">VP292</strain>
        <strain evidence="6">VP294</strain>
        <strain evidence="11">VP295</strain>
        <strain evidence="17">VP297</strain>
        <strain evidence="26">VP299</strain>
        <strain evidence="15">VP327</strain>
        <strain evidence="12">VP329</strain>
        <strain evidence="20">VP330</strain>
        <strain evidence="5">VP332</strain>
        <strain evidence="24">VP334</strain>
        <strain evidence="9">VP335</strain>
        <strain evidence="13">VP347</strain>
        <strain evidence="22">VP381</strain>
        <strain evidence="7">VP416</strain>
    </source>
</reference>
<evidence type="ECO:0000313" key="3">
    <source>
        <dbReference type="EMBL" id="QOS15253.1"/>
    </source>
</evidence>
<gene>
    <name evidence="10" type="ORF">VP233_00016</name>
    <name evidence="21" type="ORF">VP276_00016</name>
    <name evidence="23" type="ORF">VP278_00016</name>
    <name evidence="25" type="ORF">VP280_00016</name>
    <name evidence="18" type="ORF">VP281_00016</name>
    <name evidence="8" type="ORF">VP282_00016</name>
    <name evidence="19" type="ORF">VP289_00016</name>
    <name evidence="16" type="ORF">VP290_00016</name>
    <name evidence="4" type="ORF">VP291_00016</name>
    <name evidence="14" type="ORF">VP292_00016</name>
    <name evidence="6" type="ORF">VP294_00016</name>
    <name evidence="11" type="ORF">VP295_00016</name>
    <name evidence="17" type="ORF">VP297_00016</name>
    <name evidence="26" type="ORF">VP299_00016</name>
    <name evidence="3" type="ORF">VP29_00016</name>
    <name evidence="15" type="ORF">VP327_00016</name>
    <name evidence="12" type="ORF">VP329_00016</name>
    <name evidence="20" type="ORF">VP330_00016</name>
    <name evidence="5" type="ORF">VP332_00016</name>
    <name evidence="24" type="ORF">VP334_00016</name>
    <name evidence="9" type="ORF">VP335_00016</name>
    <name evidence="13" type="ORF">VP347_00016</name>
    <name evidence="22" type="ORF">VP381_00016</name>
    <name evidence="7" type="ORF">VP416_00016</name>
</gene>
<dbReference type="EMBL" id="MT898109">
    <property type="protein sequence ID" value="QOS18567.1"/>
    <property type="molecule type" value="Genomic_DNA"/>
</dbReference>
<dbReference type="SUPFAM" id="SSF53756">
    <property type="entry name" value="UDP-Glycosyltransferase/glycogen phosphorylase"/>
    <property type="match status" value="1"/>
</dbReference>
<dbReference type="EMBL" id="MT898153">
    <property type="protein sequence ID" value="QOS20194.1"/>
    <property type="molecule type" value="Genomic_DNA"/>
</dbReference>
<dbReference type="EMBL" id="MT898192">
    <property type="protein sequence ID" value="QOS21597.1"/>
    <property type="molecule type" value="Genomic_DNA"/>
</dbReference>
<evidence type="ECO:0000313" key="11">
    <source>
        <dbReference type="EMBL" id="QOS19941.1"/>
    </source>
</evidence>
<evidence type="ECO:0000313" key="13">
    <source>
        <dbReference type="EMBL" id="QOS20995.1"/>
    </source>
</evidence>
<proteinExistence type="predicted"/>
<protein>
    <recommendedName>
        <fullName evidence="2">Glycosyl transferase family 1 domain-containing protein</fullName>
    </recommendedName>
</protein>
<dbReference type="GO" id="GO:0016757">
    <property type="term" value="F:glycosyltransferase activity"/>
    <property type="evidence" value="ECO:0007669"/>
    <property type="project" value="InterPro"/>
</dbReference>
<sequence length="350" mass="40197">MKSKIAYLIPTLEVGGAEVAALNLAKNSNKFDIKVYPFLGVDEKFIRSFDLEDRIKYKYTNNIFQLLYVFISILRLRPEYLVVSLWKSVPIAIACFLFTFGKIKLVTMIHSDSFFSRCDQFFLKISCFLSYLVIADSKSSADFIRKQLRTSENVKLARFLLRRIPFNPTSFSDFKWRFVFVGRVNPVKRLDLSIDAISNLRNIGIAATLDIYGTTPDNYYLKSLLKKIDDLSLKGIINFKGAVDNNLVPELLSAYDGYFCFSDKEGMAISVYEAQQAGLIILGRDIGELRYYCIDEVNSFILRDGEGIKSFLSRVVKKIDNSKGYDEFYKSYMSSLPKDKLFSERFDSLL</sequence>
<evidence type="ECO:0000313" key="5">
    <source>
        <dbReference type="EMBL" id="QOS16902.1"/>
    </source>
</evidence>
<dbReference type="EMBL" id="MT898212">
    <property type="protein sequence ID" value="QOS22369.1"/>
    <property type="molecule type" value="Genomic_DNA"/>
</dbReference>
<dbReference type="PANTHER" id="PTHR46401:SF2">
    <property type="entry name" value="GLYCOSYLTRANSFERASE WBBK-RELATED"/>
    <property type="match status" value="1"/>
</dbReference>
<dbReference type="Gene3D" id="3.40.50.2000">
    <property type="entry name" value="Glycogen Phosphorylase B"/>
    <property type="match status" value="2"/>
</dbReference>
<evidence type="ECO:0000313" key="16">
    <source>
        <dbReference type="EMBL" id="QOS23097.1"/>
    </source>
</evidence>
<evidence type="ECO:0000259" key="2">
    <source>
        <dbReference type="Pfam" id="PF00534"/>
    </source>
</evidence>
<dbReference type="EMBL" id="MT898077">
    <property type="protein sequence ID" value="QOS17387.1"/>
    <property type="molecule type" value="Genomic_DNA"/>
</dbReference>
<dbReference type="EMBL" id="MT898086">
    <property type="protein sequence ID" value="QOS17724.1"/>
    <property type="molecule type" value="Genomic_DNA"/>
</dbReference>
<dbReference type="EMBL" id="MT898070">
    <property type="protein sequence ID" value="QOS17134.1"/>
    <property type="molecule type" value="Genomic_DNA"/>
</dbReference>
<evidence type="ECO:0000313" key="21">
    <source>
        <dbReference type="EMBL" id="QOS26652.1"/>
    </source>
</evidence>
<dbReference type="EMBL" id="MT898260">
    <property type="protein sequence ID" value="QOS24099.1"/>
    <property type="molecule type" value="Genomic_DNA"/>
</dbReference>
<name>A0A7M1VU86_VIBPH</name>
<dbReference type="EMBL" id="MT898316">
    <property type="protein sequence ID" value="QOS26217.1"/>
    <property type="molecule type" value="Genomic_DNA"/>
</dbReference>
<dbReference type="EMBL" id="MT898232">
    <property type="protein sequence ID" value="QOS23097.1"/>
    <property type="molecule type" value="Genomic_DNA"/>
</dbReference>
<evidence type="ECO:0000313" key="10">
    <source>
        <dbReference type="EMBL" id="QOS18567.1"/>
    </source>
</evidence>